<gene>
    <name evidence="6" type="ORF">AMON00008_LOCUS30919</name>
</gene>
<dbReference type="Pfam" id="PF13561">
    <property type="entry name" value="adh_short_C2"/>
    <property type="match status" value="1"/>
</dbReference>
<dbReference type="InterPro" id="IPR057326">
    <property type="entry name" value="KR_dom"/>
</dbReference>
<evidence type="ECO:0000313" key="6">
    <source>
        <dbReference type="EMBL" id="CAE4604979.1"/>
    </source>
</evidence>
<dbReference type="FunFam" id="3.40.50.720:FF:000084">
    <property type="entry name" value="Short-chain dehydrogenase reductase"/>
    <property type="match status" value="1"/>
</dbReference>
<evidence type="ECO:0000256" key="2">
    <source>
        <dbReference type="ARBA" id="ARBA00023002"/>
    </source>
</evidence>
<dbReference type="PANTHER" id="PTHR24321:SF8">
    <property type="entry name" value="ESTRADIOL 17-BETA-DEHYDROGENASE 8-RELATED"/>
    <property type="match status" value="1"/>
</dbReference>
<keyword evidence="3" id="KW-0520">NAD</keyword>
<dbReference type="GO" id="GO:0016491">
    <property type="term" value="F:oxidoreductase activity"/>
    <property type="evidence" value="ECO:0007669"/>
    <property type="project" value="UniProtKB-KW"/>
</dbReference>
<dbReference type="InterPro" id="IPR020904">
    <property type="entry name" value="Sc_DH/Rdtase_CS"/>
</dbReference>
<dbReference type="InterPro" id="IPR036291">
    <property type="entry name" value="NAD(P)-bd_dom_sf"/>
</dbReference>
<protein>
    <recommendedName>
        <fullName evidence="5">Ketoreductase domain-containing protein</fullName>
    </recommendedName>
</protein>
<comment type="similarity">
    <text evidence="1">Belongs to the short-chain dehydrogenases/reductases (SDR) family.</text>
</comment>
<evidence type="ECO:0000256" key="1">
    <source>
        <dbReference type="ARBA" id="ARBA00006484"/>
    </source>
</evidence>
<sequence>MARWRSLAVALPRAGALAPSCGVLAAAAAAAAAARARRPTVAEEAAAPASTGAPGADGQQCARHRRRLAGRVCLVTGGASGIGKAICAQLAREGARVAVLDVRRTPREGGDDVFEAMRAARRLEGLPVEPDLFVEGSVADAAAVASVVEAVLERFGRLDVLVNNAALMGGRPLLETSEEEWDRSMATNTKGVFLCTKAAVSQFLRQDRREPDGIRGRVVNVSSQHGMLYCPGNVAYGTSKAAVAYMTRQIGCEYIREGVVVNAVAPGRILTGRAGSRLDAQSAEEEGELQASFARTPHGALRLGTPEDVARAVAFLASDEASFIVGENLMVDGGYAAS</sequence>
<dbReference type="Gene3D" id="3.40.50.720">
    <property type="entry name" value="NAD(P)-binding Rossmann-like Domain"/>
    <property type="match status" value="1"/>
</dbReference>
<feature type="chain" id="PRO_5031094649" description="Ketoreductase domain-containing protein" evidence="4">
    <location>
        <begin position="17"/>
        <end position="338"/>
    </location>
</feature>
<dbReference type="PROSITE" id="PS00061">
    <property type="entry name" value="ADH_SHORT"/>
    <property type="match status" value="1"/>
</dbReference>
<dbReference type="CDD" id="cd05233">
    <property type="entry name" value="SDR_c"/>
    <property type="match status" value="1"/>
</dbReference>
<dbReference type="PRINTS" id="PR00080">
    <property type="entry name" value="SDRFAMILY"/>
</dbReference>
<reference evidence="6" key="1">
    <citation type="submission" date="2021-01" db="EMBL/GenBank/DDBJ databases">
        <authorList>
            <person name="Corre E."/>
            <person name="Pelletier E."/>
            <person name="Niang G."/>
            <person name="Scheremetjew M."/>
            <person name="Finn R."/>
            <person name="Kale V."/>
            <person name="Holt S."/>
            <person name="Cochrane G."/>
            <person name="Meng A."/>
            <person name="Brown T."/>
            <person name="Cohen L."/>
        </authorList>
    </citation>
    <scope>NUCLEOTIDE SEQUENCE</scope>
    <source>
        <strain evidence="6">CCMP3105</strain>
    </source>
</reference>
<dbReference type="SUPFAM" id="SSF51735">
    <property type="entry name" value="NAD(P)-binding Rossmann-fold domains"/>
    <property type="match status" value="1"/>
</dbReference>
<name>A0A7S4R8A5_9DINO</name>
<organism evidence="6">
    <name type="scientific">Alexandrium monilatum</name>
    <dbReference type="NCBI Taxonomy" id="311494"/>
    <lineage>
        <taxon>Eukaryota</taxon>
        <taxon>Sar</taxon>
        <taxon>Alveolata</taxon>
        <taxon>Dinophyceae</taxon>
        <taxon>Gonyaulacales</taxon>
        <taxon>Pyrocystaceae</taxon>
        <taxon>Alexandrium</taxon>
    </lineage>
</organism>
<feature type="domain" description="Ketoreductase" evidence="5">
    <location>
        <begin position="71"/>
        <end position="267"/>
    </location>
</feature>
<dbReference type="EMBL" id="HBNR01044432">
    <property type="protein sequence ID" value="CAE4604979.1"/>
    <property type="molecule type" value="Transcribed_RNA"/>
</dbReference>
<keyword evidence="4" id="KW-0732">Signal</keyword>
<dbReference type="PRINTS" id="PR00081">
    <property type="entry name" value="GDHRDH"/>
</dbReference>
<evidence type="ECO:0000259" key="5">
    <source>
        <dbReference type="SMART" id="SM00822"/>
    </source>
</evidence>
<evidence type="ECO:0000256" key="3">
    <source>
        <dbReference type="ARBA" id="ARBA00023027"/>
    </source>
</evidence>
<proteinExistence type="inferred from homology"/>
<dbReference type="PANTHER" id="PTHR24321">
    <property type="entry name" value="DEHYDROGENASES, SHORT CHAIN"/>
    <property type="match status" value="1"/>
</dbReference>
<feature type="signal peptide" evidence="4">
    <location>
        <begin position="1"/>
        <end position="16"/>
    </location>
</feature>
<accession>A0A7S4R8A5</accession>
<dbReference type="SMART" id="SM00822">
    <property type="entry name" value="PKS_KR"/>
    <property type="match status" value="1"/>
</dbReference>
<dbReference type="InterPro" id="IPR002347">
    <property type="entry name" value="SDR_fam"/>
</dbReference>
<evidence type="ECO:0000256" key="4">
    <source>
        <dbReference type="SAM" id="SignalP"/>
    </source>
</evidence>
<dbReference type="AlphaFoldDB" id="A0A7S4R8A5"/>
<keyword evidence="2" id="KW-0560">Oxidoreductase</keyword>